<dbReference type="InterPro" id="IPR014001">
    <property type="entry name" value="Helicase_ATP-bd"/>
</dbReference>
<dbReference type="Pfam" id="PF00270">
    <property type="entry name" value="DEAD"/>
    <property type="match status" value="1"/>
</dbReference>
<organism evidence="7 8">
    <name type="scientific">Phrynocephalus forsythii</name>
    <dbReference type="NCBI Taxonomy" id="171643"/>
    <lineage>
        <taxon>Eukaryota</taxon>
        <taxon>Metazoa</taxon>
        <taxon>Chordata</taxon>
        <taxon>Craniata</taxon>
        <taxon>Vertebrata</taxon>
        <taxon>Euteleostomi</taxon>
        <taxon>Lepidosauria</taxon>
        <taxon>Squamata</taxon>
        <taxon>Bifurcata</taxon>
        <taxon>Unidentata</taxon>
        <taxon>Episquamata</taxon>
        <taxon>Toxicofera</taxon>
        <taxon>Iguania</taxon>
        <taxon>Acrodonta</taxon>
        <taxon>Agamidae</taxon>
        <taxon>Agaminae</taxon>
        <taxon>Phrynocephalus</taxon>
    </lineage>
</organism>
<dbReference type="GO" id="GO:0005694">
    <property type="term" value="C:chromosome"/>
    <property type="evidence" value="ECO:0007669"/>
    <property type="project" value="TreeGrafter"/>
</dbReference>
<proteinExistence type="inferred from homology"/>
<dbReference type="InterPro" id="IPR027417">
    <property type="entry name" value="P-loop_NTPase"/>
</dbReference>
<evidence type="ECO:0000256" key="2">
    <source>
        <dbReference type="ARBA" id="ARBA00023235"/>
    </source>
</evidence>
<feature type="compositionally biased region" description="Basic and acidic residues" evidence="4">
    <location>
        <begin position="367"/>
        <end position="384"/>
    </location>
</feature>
<dbReference type="InterPro" id="IPR036875">
    <property type="entry name" value="Znf_CCHC_sf"/>
</dbReference>
<dbReference type="GO" id="GO:0005524">
    <property type="term" value="F:ATP binding"/>
    <property type="evidence" value="ECO:0007669"/>
    <property type="project" value="InterPro"/>
</dbReference>
<dbReference type="GO" id="GO:0000723">
    <property type="term" value="P:telomere maintenance"/>
    <property type="evidence" value="ECO:0007669"/>
    <property type="project" value="TreeGrafter"/>
</dbReference>
<dbReference type="InterPro" id="IPR011545">
    <property type="entry name" value="DEAD/DEAH_box_helicase_dom"/>
</dbReference>
<dbReference type="GO" id="GO:0003676">
    <property type="term" value="F:nucleic acid binding"/>
    <property type="evidence" value="ECO:0007669"/>
    <property type="project" value="InterPro"/>
</dbReference>
<dbReference type="Pfam" id="PF00098">
    <property type="entry name" value="zf-CCHC"/>
    <property type="match status" value="1"/>
</dbReference>
<evidence type="ECO:0000313" key="8">
    <source>
        <dbReference type="Proteomes" id="UP001142489"/>
    </source>
</evidence>
<feature type="compositionally biased region" description="Polar residues" evidence="4">
    <location>
        <begin position="42"/>
        <end position="53"/>
    </location>
</feature>
<evidence type="ECO:0000259" key="5">
    <source>
        <dbReference type="PROSITE" id="PS50158"/>
    </source>
</evidence>
<evidence type="ECO:0000256" key="3">
    <source>
        <dbReference type="PROSITE-ProRule" id="PRU00047"/>
    </source>
</evidence>
<dbReference type="SMART" id="SM00343">
    <property type="entry name" value="ZnF_C2HC"/>
    <property type="match status" value="1"/>
</dbReference>
<dbReference type="OrthoDB" id="18781at2759"/>
<keyword evidence="3" id="KW-0863">Zinc-finger</keyword>
<dbReference type="Gene3D" id="4.10.60.10">
    <property type="entry name" value="Zinc finger, CCHC-type"/>
    <property type="match status" value="1"/>
</dbReference>
<dbReference type="PROSITE" id="PS51192">
    <property type="entry name" value="HELICASE_ATP_BIND_1"/>
    <property type="match status" value="1"/>
</dbReference>
<feature type="domain" description="Helicase ATP-binding" evidence="6">
    <location>
        <begin position="661"/>
        <end position="745"/>
    </location>
</feature>
<evidence type="ECO:0000256" key="4">
    <source>
        <dbReference type="SAM" id="MobiDB-lite"/>
    </source>
</evidence>
<feature type="compositionally biased region" description="Polar residues" evidence="4">
    <location>
        <begin position="412"/>
        <end position="421"/>
    </location>
</feature>
<comment type="caution">
    <text evidence="7">The sequence shown here is derived from an EMBL/GenBank/DDBJ whole genome shotgun (WGS) entry which is preliminary data.</text>
</comment>
<feature type="region of interest" description="Disordered" evidence="4">
    <location>
        <begin position="212"/>
        <end position="238"/>
    </location>
</feature>
<feature type="region of interest" description="Disordered" evidence="4">
    <location>
        <begin position="28"/>
        <end position="59"/>
    </location>
</feature>
<evidence type="ECO:0000256" key="1">
    <source>
        <dbReference type="ARBA" id="ARBA00005446"/>
    </source>
</evidence>
<dbReference type="GO" id="GO:0000724">
    <property type="term" value="P:double-strand break repair via homologous recombination"/>
    <property type="evidence" value="ECO:0007669"/>
    <property type="project" value="TreeGrafter"/>
</dbReference>
<dbReference type="EMBL" id="JAPFRF010000003">
    <property type="protein sequence ID" value="KAJ7338227.1"/>
    <property type="molecule type" value="Genomic_DNA"/>
</dbReference>
<dbReference type="GO" id="GO:0005634">
    <property type="term" value="C:nucleus"/>
    <property type="evidence" value="ECO:0007669"/>
    <property type="project" value="TreeGrafter"/>
</dbReference>
<sequence length="745" mass="81065">MRFVVPIYTWPQLQELYKEYKSLKETKGHHESLTDSEKVCKQANQEHSGSEQAPASDCWGTHLNRSRVVSKLTPQGRNTLQASAQYFGMKLKSNLGAAVKERAITLPKSLTPRRKPVALTQKDMPQATKTASSKPPEASLLKESTDGLSGPDHEEMADLLPSSLPGLTPSKLLSPDLKPKLSSPGQFQWLKPSVSKRLGSLDPSWLDRCQGTSLKPGEGLIGDIPPTPVGRTDPPQGAPELSSLEELGSFPGTGEKNCDSPRGDCEGVMLTGHPLVERVGGNCLPCGQDGQTTVETSHKEEAISTLPGTKGELSCIKRTSVAQICAKDGVSTRERHLLEGTAPGLRSRASCEVEKELFSPLETSKASSEKRGLEAKAQENHGPDNSKGSISGVKRKRKKEPVGDRQAKKQRMASQKTGLSEYEFTNQEAGEVQEPKGAAAPFPSENLLGEVDGEECPKPRGRSASFACRMPPRKDGNFVRLNLKRKSHVKGFVLRGKHLRKQVWKQKWQKKGELFGGGGRSLDRGSDTCFRCGGLGHWASQCKGKVSEQLPAGDPHVGGNGSTVEEEVPLLTLEEVAQMTNTSYRKVSANSESNRQPPPEEQEVYLHVQRPAHEPFCPPEPMEPLYSLGQDGKVRETTPEVFQALGELGYTSFRPGQEAAVMRILSGLSTLVVLSTGMGKSLCYQLPAYLYSKRSKCITLVISPLVSLMDDQVSGLPRCLKAACIHSNMSKNQREAAVEKVSLLV</sequence>
<feature type="domain" description="CCHC-type" evidence="5">
    <location>
        <begin position="529"/>
        <end position="543"/>
    </location>
</feature>
<feature type="region of interest" description="Disordered" evidence="4">
    <location>
        <begin position="110"/>
        <end position="172"/>
    </location>
</feature>
<keyword evidence="2" id="KW-0413">Isomerase</keyword>
<accession>A0A9Q1B5G1</accession>
<dbReference type="PROSITE" id="PS50158">
    <property type="entry name" value="ZF_CCHC"/>
    <property type="match status" value="1"/>
</dbReference>
<dbReference type="Proteomes" id="UP001142489">
    <property type="component" value="Unassembled WGS sequence"/>
</dbReference>
<dbReference type="InterPro" id="IPR001878">
    <property type="entry name" value="Znf_CCHC"/>
</dbReference>
<keyword evidence="8" id="KW-1185">Reference proteome</keyword>
<feature type="compositionally biased region" description="Low complexity" evidence="4">
    <location>
        <begin position="159"/>
        <end position="172"/>
    </location>
</feature>
<dbReference type="PANTHER" id="PTHR13710">
    <property type="entry name" value="DNA HELICASE RECQ FAMILY MEMBER"/>
    <property type="match status" value="1"/>
</dbReference>
<dbReference type="Gene3D" id="3.40.50.300">
    <property type="entry name" value="P-loop containing nucleotide triphosphate hydrolases"/>
    <property type="match status" value="1"/>
</dbReference>
<dbReference type="GO" id="GO:0043138">
    <property type="term" value="F:3'-5' DNA helicase activity"/>
    <property type="evidence" value="ECO:0007669"/>
    <property type="project" value="TreeGrafter"/>
</dbReference>
<keyword evidence="3" id="KW-0862">Zinc</keyword>
<dbReference type="GO" id="GO:0005737">
    <property type="term" value="C:cytoplasm"/>
    <property type="evidence" value="ECO:0007669"/>
    <property type="project" value="TreeGrafter"/>
</dbReference>
<reference evidence="7" key="1">
    <citation type="journal article" date="2023" name="DNA Res.">
        <title>Chromosome-level genome assembly of Phrynocephalus forsythii using third-generation DNA sequencing and Hi-C analysis.</title>
        <authorList>
            <person name="Qi Y."/>
            <person name="Zhao W."/>
            <person name="Zhao Y."/>
            <person name="Niu C."/>
            <person name="Cao S."/>
            <person name="Zhang Y."/>
        </authorList>
    </citation>
    <scope>NUCLEOTIDE SEQUENCE</scope>
    <source>
        <tissue evidence="7">Muscle</tissue>
    </source>
</reference>
<dbReference type="GO" id="GO:0008270">
    <property type="term" value="F:zinc ion binding"/>
    <property type="evidence" value="ECO:0007669"/>
    <property type="project" value="UniProtKB-KW"/>
</dbReference>
<dbReference type="SUPFAM" id="SSF57756">
    <property type="entry name" value="Retrovirus zinc finger-like domains"/>
    <property type="match status" value="1"/>
</dbReference>
<protein>
    <recommendedName>
        <fullName evidence="9">ATP-dependent DNA helicase Q4</fullName>
    </recommendedName>
</protein>
<dbReference type="SUPFAM" id="SSF52540">
    <property type="entry name" value="P-loop containing nucleoside triphosphate hydrolases"/>
    <property type="match status" value="1"/>
</dbReference>
<evidence type="ECO:0000313" key="7">
    <source>
        <dbReference type="EMBL" id="KAJ7338227.1"/>
    </source>
</evidence>
<feature type="region of interest" description="Disordered" evidence="4">
    <location>
        <begin position="428"/>
        <end position="447"/>
    </location>
</feature>
<comment type="similarity">
    <text evidence="1">Belongs to the helicase family. RecQ subfamily.</text>
</comment>
<evidence type="ECO:0000259" key="6">
    <source>
        <dbReference type="PROSITE" id="PS51192"/>
    </source>
</evidence>
<feature type="compositionally biased region" description="Basic and acidic residues" evidence="4">
    <location>
        <begin position="28"/>
        <end position="40"/>
    </location>
</feature>
<dbReference type="AlphaFoldDB" id="A0A9Q1B5G1"/>
<name>A0A9Q1B5G1_9SAUR</name>
<gene>
    <name evidence="7" type="ORF">JRQ81_010936</name>
</gene>
<feature type="region of interest" description="Disordered" evidence="4">
    <location>
        <begin position="358"/>
        <end position="421"/>
    </location>
</feature>
<dbReference type="PANTHER" id="PTHR13710:SF108">
    <property type="entry name" value="ATP-DEPENDENT DNA HELICASE Q4"/>
    <property type="match status" value="1"/>
</dbReference>
<dbReference type="GO" id="GO:0009378">
    <property type="term" value="F:four-way junction helicase activity"/>
    <property type="evidence" value="ECO:0007669"/>
    <property type="project" value="TreeGrafter"/>
</dbReference>
<keyword evidence="3" id="KW-0479">Metal-binding</keyword>
<evidence type="ECO:0008006" key="9">
    <source>
        <dbReference type="Google" id="ProtNLM"/>
    </source>
</evidence>